<dbReference type="Gene3D" id="3.40.50.720">
    <property type="entry name" value="NAD(P)-binding Rossmann-like Domain"/>
    <property type="match status" value="1"/>
</dbReference>
<sequence length="261" mass="28430">MARIFITGSADGLGQLAAKALLREGHQVVLHARNRERGVQALNKLPGAEDVLIADLSSMEETKALAFEANALGVFDAVIHNAGVYQVPKNSKGTEGLPLLFTVNSIAPYILTCLLQKPKRLIYLSSGMHLQGDSSLKNLPVGTHMGNSHVSYADTKLHDVILAMAVARKWKDVYANAIDPGWVPTKMGGAGAPDNLEKGFETQVWLAVSNDPGARVSGQYFHHKRQAHYLPAANDITIQEKFFALCEQITGVRFDDEQIFV</sequence>
<dbReference type="PRINTS" id="PR00081">
    <property type="entry name" value="GDHRDH"/>
</dbReference>
<dbReference type="Proteomes" id="UP000480178">
    <property type="component" value="Chromosome"/>
</dbReference>
<name>A0A6C0GBG0_9BACT</name>
<organism evidence="3 4">
    <name type="scientific">Rhodocytophaga rosea</name>
    <dbReference type="NCBI Taxonomy" id="2704465"/>
    <lineage>
        <taxon>Bacteria</taxon>
        <taxon>Pseudomonadati</taxon>
        <taxon>Bacteroidota</taxon>
        <taxon>Cytophagia</taxon>
        <taxon>Cytophagales</taxon>
        <taxon>Rhodocytophagaceae</taxon>
        <taxon>Rhodocytophaga</taxon>
    </lineage>
</organism>
<dbReference type="PANTHER" id="PTHR24320">
    <property type="entry name" value="RETINOL DEHYDROGENASE"/>
    <property type="match status" value="1"/>
</dbReference>
<proteinExistence type="inferred from homology"/>
<keyword evidence="4" id="KW-1185">Reference proteome</keyword>
<reference evidence="3 4" key="1">
    <citation type="submission" date="2020-01" db="EMBL/GenBank/DDBJ databases">
        <authorList>
            <person name="Kim M.K."/>
        </authorList>
    </citation>
    <scope>NUCLEOTIDE SEQUENCE [LARGE SCALE GENOMIC DNA]</scope>
    <source>
        <strain evidence="3 4">172606-1</strain>
    </source>
</reference>
<comment type="similarity">
    <text evidence="1">Belongs to the short-chain dehydrogenases/reductases (SDR) family.</text>
</comment>
<dbReference type="EMBL" id="CP048222">
    <property type="protein sequence ID" value="QHT65184.1"/>
    <property type="molecule type" value="Genomic_DNA"/>
</dbReference>
<evidence type="ECO:0000256" key="1">
    <source>
        <dbReference type="ARBA" id="ARBA00006484"/>
    </source>
</evidence>
<keyword evidence="2" id="KW-0560">Oxidoreductase</keyword>
<dbReference type="PANTHER" id="PTHR24320:SF274">
    <property type="entry name" value="CHAIN DEHYDROGENASE, PUTATIVE (AFU_ORTHOLOGUE AFUA_4G00440)-RELATED"/>
    <property type="match status" value="1"/>
</dbReference>
<dbReference type="Pfam" id="PF00106">
    <property type="entry name" value="adh_short"/>
    <property type="match status" value="1"/>
</dbReference>
<dbReference type="GO" id="GO:0016491">
    <property type="term" value="F:oxidoreductase activity"/>
    <property type="evidence" value="ECO:0007669"/>
    <property type="project" value="UniProtKB-KW"/>
</dbReference>
<accession>A0A6C0GBG0</accession>
<evidence type="ECO:0000313" key="3">
    <source>
        <dbReference type="EMBL" id="QHT65184.1"/>
    </source>
</evidence>
<gene>
    <name evidence="3" type="ORF">GXP67_00085</name>
</gene>
<dbReference type="KEGG" id="rhoz:GXP67_00085"/>
<dbReference type="InterPro" id="IPR002347">
    <property type="entry name" value="SDR_fam"/>
</dbReference>
<evidence type="ECO:0000256" key="2">
    <source>
        <dbReference type="ARBA" id="ARBA00023002"/>
    </source>
</evidence>
<protein>
    <submittedName>
        <fullName evidence="3">SDR family NAD(P)-dependent oxidoreductase</fullName>
    </submittedName>
</protein>
<dbReference type="RefSeq" id="WP_162441272.1">
    <property type="nucleotide sequence ID" value="NZ_CP048222.1"/>
</dbReference>
<dbReference type="AlphaFoldDB" id="A0A6C0GBG0"/>
<evidence type="ECO:0000313" key="4">
    <source>
        <dbReference type="Proteomes" id="UP000480178"/>
    </source>
</evidence>
<dbReference type="SUPFAM" id="SSF51735">
    <property type="entry name" value="NAD(P)-binding Rossmann-fold domains"/>
    <property type="match status" value="1"/>
</dbReference>
<dbReference type="InterPro" id="IPR036291">
    <property type="entry name" value="NAD(P)-bd_dom_sf"/>
</dbReference>